<comment type="similarity">
    <text evidence="5">Belongs to the DPH7 family.</text>
</comment>
<keyword evidence="3" id="KW-0677">Repeat</keyword>
<evidence type="ECO:0000256" key="7">
    <source>
        <dbReference type="ARBA" id="ARBA00047551"/>
    </source>
</evidence>
<accession>A0AAV5A8F1</accession>
<evidence type="ECO:0000256" key="1">
    <source>
        <dbReference type="ARBA" id="ARBA00005156"/>
    </source>
</evidence>
<comment type="catalytic activity">
    <reaction evidence="7">
        <text>diphthine methyl ester-[translation elongation factor 2] + H2O = diphthine-[translation elongation factor 2] + methanol + H(+)</text>
        <dbReference type="Rhea" id="RHEA:42656"/>
        <dbReference type="Rhea" id="RHEA-COMP:10172"/>
        <dbReference type="Rhea" id="RHEA-COMP:10173"/>
        <dbReference type="ChEBI" id="CHEBI:15377"/>
        <dbReference type="ChEBI" id="CHEBI:15378"/>
        <dbReference type="ChEBI" id="CHEBI:17790"/>
        <dbReference type="ChEBI" id="CHEBI:79005"/>
        <dbReference type="ChEBI" id="CHEBI:82696"/>
        <dbReference type="EC" id="3.1.1.97"/>
    </reaction>
</comment>
<sequence>MSYRVDTVLPADTVEFCPYPELTKIFAVGTYKLEEEIIDSDGHQLRTPRRWGRCLLFEVDYDDDVDQWLSEENSGLVVTDTWIGHEFEPWVTAWNRWDRDVLYTGGDDCKLKAWDYRLGYQTPIFENARFDGGVTAIQSNPHAEHVLAVGSYDAIVRIFDARRFSNPVTQVAVGGGAWRVKWHHDPVKKDDLLVACMHDGFKVVTFDGIRISEINQGVISFRFDEHNSLAYGVDWSYASSTKNGSLVGSCSFYDHELRLWRI</sequence>
<protein>
    <recommendedName>
        <fullName evidence="6">methylated diphthine methylhydrolase</fullName>
        <ecNumber evidence="6">3.1.1.97</ecNumber>
    </recommendedName>
</protein>
<organism evidence="8 9">
    <name type="scientific">Clathrus columnatus</name>
    <dbReference type="NCBI Taxonomy" id="1419009"/>
    <lineage>
        <taxon>Eukaryota</taxon>
        <taxon>Fungi</taxon>
        <taxon>Dikarya</taxon>
        <taxon>Basidiomycota</taxon>
        <taxon>Agaricomycotina</taxon>
        <taxon>Agaricomycetes</taxon>
        <taxon>Phallomycetidae</taxon>
        <taxon>Phallales</taxon>
        <taxon>Clathraceae</taxon>
        <taxon>Clathrus</taxon>
    </lineage>
</organism>
<dbReference type="SUPFAM" id="SSF50978">
    <property type="entry name" value="WD40 repeat-like"/>
    <property type="match status" value="1"/>
</dbReference>
<dbReference type="Proteomes" id="UP001050691">
    <property type="component" value="Unassembled WGS sequence"/>
</dbReference>
<proteinExistence type="inferred from homology"/>
<evidence type="ECO:0000256" key="5">
    <source>
        <dbReference type="ARBA" id="ARBA00038092"/>
    </source>
</evidence>
<dbReference type="InterPro" id="IPR052415">
    <property type="entry name" value="Diphthine_MTase"/>
</dbReference>
<dbReference type="PANTHER" id="PTHR46042:SF1">
    <property type="entry name" value="DIPHTHINE METHYLTRANSFERASE"/>
    <property type="match status" value="1"/>
</dbReference>
<dbReference type="GO" id="GO:0005737">
    <property type="term" value="C:cytoplasm"/>
    <property type="evidence" value="ECO:0007669"/>
    <property type="project" value="TreeGrafter"/>
</dbReference>
<dbReference type="Gene3D" id="2.130.10.10">
    <property type="entry name" value="YVTN repeat-like/Quinoprotein amine dehydrogenase"/>
    <property type="match status" value="1"/>
</dbReference>
<reference evidence="8" key="1">
    <citation type="submission" date="2021-10" db="EMBL/GenBank/DDBJ databases">
        <title>De novo Genome Assembly of Clathrus columnatus (Basidiomycota, Fungi) Using Illumina and Nanopore Sequence Data.</title>
        <authorList>
            <person name="Ogiso-Tanaka E."/>
            <person name="Itagaki H."/>
            <person name="Hosoya T."/>
            <person name="Hosaka K."/>
        </authorList>
    </citation>
    <scope>NUCLEOTIDE SEQUENCE</scope>
    <source>
        <strain evidence="8">MO-923</strain>
    </source>
</reference>
<keyword evidence="9" id="KW-1185">Reference proteome</keyword>
<dbReference type="GO" id="GO:0061685">
    <property type="term" value="F:diphthine methylesterase activity"/>
    <property type="evidence" value="ECO:0007669"/>
    <property type="project" value="UniProtKB-EC"/>
</dbReference>
<keyword evidence="4" id="KW-0378">Hydrolase</keyword>
<evidence type="ECO:0000256" key="2">
    <source>
        <dbReference type="ARBA" id="ARBA00022574"/>
    </source>
</evidence>
<dbReference type="EMBL" id="BPWL01000004">
    <property type="protein sequence ID" value="GJJ09473.1"/>
    <property type="molecule type" value="Genomic_DNA"/>
</dbReference>
<dbReference type="InterPro" id="IPR015943">
    <property type="entry name" value="WD40/YVTN_repeat-like_dom_sf"/>
</dbReference>
<gene>
    <name evidence="8" type="ORF">Clacol_003696</name>
</gene>
<dbReference type="InterPro" id="IPR001680">
    <property type="entry name" value="WD40_rpt"/>
</dbReference>
<keyword evidence="2" id="KW-0853">WD repeat</keyword>
<evidence type="ECO:0000256" key="4">
    <source>
        <dbReference type="ARBA" id="ARBA00022801"/>
    </source>
</evidence>
<dbReference type="EC" id="3.1.1.97" evidence="6"/>
<dbReference type="GO" id="GO:0017183">
    <property type="term" value="P:protein histidyl modification to diphthamide"/>
    <property type="evidence" value="ECO:0007669"/>
    <property type="project" value="TreeGrafter"/>
</dbReference>
<evidence type="ECO:0000256" key="6">
    <source>
        <dbReference type="ARBA" id="ARBA00039131"/>
    </source>
</evidence>
<dbReference type="SMART" id="SM00320">
    <property type="entry name" value="WD40"/>
    <property type="match status" value="3"/>
</dbReference>
<dbReference type="Pfam" id="PF00400">
    <property type="entry name" value="WD40"/>
    <property type="match status" value="1"/>
</dbReference>
<evidence type="ECO:0000256" key="3">
    <source>
        <dbReference type="ARBA" id="ARBA00022737"/>
    </source>
</evidence>
<name>A0AAV5A8F1_9AGAM</name>
<dbReference type="InterPro" id="IPR036322">
    <property type="entry name" value="WD40_repeat_dom_sf"/>
</dbReference>
<comment type="pathway">
    <text evidence="1">Protein modification; peptidyl-diphthamide biosynthesis.</text>
</comment>
<comment type="caution">
    <text evidence="8">The sequence shown here is derived from an EMBL/GenBank/DDBJ whole genome shotgun (WGS) entry which is preliminary data.</text>
</comment>
<dbReference type="AlphaFoldDB" id="A0AAV5A8F1"/>
<dbReference type="PANTHER" id="PTHR46042">
    <property type="entry name" value="DIPHTHINE METHYLTRANSFERASE"/>
    <property type="match status" value="1"/>
</dbReference>
<evidence type="ECO:0000313" key="9">
    <source>
        <dbReference type="Proteomes" id="UP001050691"/>
    </source>
</evidence>
<evidence type="ECO:0000313" key="8">
    <source>
        <dbReference type="EMBL" id="GJJ09473.1"/>
    </source>
</evidence>